<dbReference type="Gene3D" id="2.40.70.10">
    <property type="entry name" value="Acid Proteases"/>
    <property type="match status" value="1"/>
</dbReference>
<sequence length="148" mass="16077">MASKRILKELKDLQKDPLTSCGAGKSAEIHYGTGEISGFFNQDHVTLGDLVVKNQDFIEATREPSITFLAAKFDGILGLGFQEISGGKAVPVWLHLGLRSSAQTSIAMETFVLTSSKNSGAQLLPFLRADDVTSKLAARVWIFYVSNE</sequence>
<accession>A0A5N6RE04</accession>
<comment type="similarity">
    <text evidence="1">Belongs to the peptidase A1 family.</text>
</comment>
<evidence type="ECO:0000313" key="4">
    <source>
        <dbReference type="Proteomes" id="UP000327013"/>
    </source>
</evidence>
<dbReference type="AlphaFoldDB" id="A0A5N6RE04"/>
<dbReference type="Pfam" id="PF00026">
    <property type="entry name" value="Asp"/>
    <property type="match status" value="1"/>
</dbReference>
<dbReference type="SUPFAM" id="SSF50630">
    <property type="entry name" value="Acid proteases"/>
    <property type="match status" value="1"/>
</dbReference>
<evidence type="ECO:0000259" key="2">
    <source>
        <dbReference type="PROSITE" id="PS51767"/>
    </source>
</evidence>
<dbReference type="OrthoDB" id="771136at2759"/>
<name>A0A5N6RE04_9ROSI</name>
<feature type="domain" description="Peptidase A1" evidence="2">
    <location>
        <begin position="1"/>
        <end position="148"/>
    </location>
</feature>
<dbReference type="PANTHER" id="PTHR47966:SF54">
    <property type="entry name" value="ASPARTIC PROTEINASE"/>
    <property type="match status" value="1"/>
</dbReference>
<dbReference type="GO" id="GO:0004190">
    <property type="term" value="F:aspartic-type endopeptidase activity"/>
    <property type="evidence" value="ECO:0007669"/>
    <property type="project" value="InterPro"/>
</dbReference>
<protein>
    <recommendedName>
        <fullName evidence="2">Peptidase A1 domain-containing protein</fullName>
    </recommendedName>
</protein>
<evidence type="ECO:0000313" key="3">
    <source>
        <dbReference type="EMBL" id="KAE8076606.1"/>
    </source>
</evidence>
<organism evidence="3 4">
    <name type="scientific">Carpinus fangiana</name>
    <dbReference type="NCBI Taxonomy" id="176857"/>
    <lineage>
        <taxon>Eukaryota</taxon>
        <taxon>Viridiplantae</taxon>
        <taxon>Streptophyta</taxon>
        <taxon>Embryophyta</taxon>
        <taxon>Tracheophyta</taxon>
        <taxon>Spermatophyta</taxon>
        <taxon>Magnoliopsida</taxon>
        <taxon>eudicotyledons</taxon>
        <taxon>Gunneridae</taxon>
        <taxon>Pentapetalae</taxon>
        <taxon>rosids</taxon>
        <taxon>fabids</taxon>
        <taxon>Fagales</taxon>
        <taxon>Betulaceae</taxon>
        <taxon>Carpinus</taxon>
    </lineage>
</organism>
<gene>
    <name evidence="3" type="ORF">FH972_015243</name>
</gene>
<dbReference type="InterPro" id="IPR033121">
    <property type="entry name" value="PEPTIDASE_A1"/>
</dbReference>
<dbReference type="InterPro" id="IPR001461">
    <property type="entry name" value="Aspartic_peptidase_A1"/>
</dbReference>
<reference evidence="3 4" key="1">
    <citation type="submission" date="2019-06" db="EMBL/GenBank/DDBJ databases">
        <title>A chromosomal-level reference genome of Carpinus fangiana (Coryloideae, Betulaceae).</title>
        <authorList>
            <person name="Yang X."/>
            <person name="Wang Z."/>
            <person name="Zhang L."/>
            <person name="Hao G."/>
            <person name="Liu J."/>
            <person name="Yang Y."/>
        </authorList>
    </citation>
    <scope>NUCLEOTIDE SEQUENCE [LARGE SCALE GENOMIC DNA]</scope>
    <source>
        <strain evidence="3">Cfa_2016G</strain>
        <tissue evidence="3">Leaf</tissue>
    </source>
</reference>
<dbReference type="PROSITE" id="PS51767">
    <property type="entry name" value="PEPTIDASE_A1"/>
    <property type="match status" value="1"/>
</dbReference>
<dbReference type="InterPro" id="IPR021109">
    <property type="entry name" value="Peptidase_aspartic_dom_sf"/>
</dbReference>
<dbReference type="Proteomes" id="UP000327013">
    <property type="component" value="Chromosome 6"/>
</dbReference>
<proteinExistence type="inferred from homology"/>
<dbReference type="EMBL" id="CM017326">
    <property type="protein sequence ID" value="KAE8076606.1"/>
    <property type="molecule type" value="Genomic_DNA"/>
</dbReference>
<evidence type="ECO:0000256" key="1">
    <source>
        <dbReference type="ARBA" id="ARBA00007447"/>
    </source>
</evidence>
<dbReference type="PANTHER" id="PTHR47966">
    <property type="entry name" value="BETA-SITE APP-CLEAVING ENZYME, ISOFORM A-RELATED"/>
    <property type="match status" value="1"/>
</dbReference>
<keyword evidence="4" id="KW-1185">Reference proteome</keyword>
<dbReference type="GO" id="GO:0006508">
    <property type="term" value="P:proteolysis"/>
    <property type="evidence" value="ECO:0007669"/>
    <property type="project" value="InterPro"/>
</dbReference>